<evidence type="ECO:0000313" key="10">
    <source>
        <dbReference type="EMBL" id="CAB4660346.1"/>
    </source>
</evidence>
<keyword evidence="6 8" id="KW-1133">Transmembrane helix</keyword>
<comment type="subcellular location">
    <subcellularLocation>
        <location evidence="1">Cell membrane</location>
        <topology evidence="1">Multi-pass membrane protein</topology>
    </subcellularLocation>
</comment>
<dbReference type="AlphaFoldDB" id="A0A6J6LFA2"/>
<feature type="transmembrane region" description="Helical" evidence="8">
    <location>
        <begin position="91"/>
        <end position="111"/>
    </location>
</feature>
<comment type="similarity">
    <text evidence="2">Belongs to the binding-protein-dependent transport system permease family. CysTW subfamily.</text>
</comment>
<feature type="transmembrane region" description="Helical" evidence="8">
    <location>
        <begin position="28"/>
        <end position="53"/>
    </location>
</feature>
<reference evidence="10" key="1">
    <citation type="submission" date="2020-05" db="EMBL/GenBank/DDBJ databases">
        <authorList>
            <person name="Chiriac C."/>
            <person name="Salcher M."/>
            <person name="Ghai R."/>
            <person name="Kavagutti S V."/>
        </authorList>
    </citation>
    <scope>NUCLEOTIDE SEQUENCE</scope>
</reference>
<proteinExistence type="inferred from homology"/>
<name>A0A6J6LFA2_9ZZZZ</name>
<dbReference type="InterPro" id="IPR051789">
    <property type="entry name" value="Bact_Polyamine_Transport"/>
</dbReference>
<feature type="domain" description="ABC transmembrane type-1" evidence="9">
    <location>
        <begin position="85"/>
        <end position="283"/>
    </location>
</feature>
<organism evidence="10">
    <name type="scientific">freshwater metagenome</name>
    <dbReference type="NCBI Taxonomy" id="449393"/>
    <lineage>
        <taxon>unclassified sequences</taxon>
        <taxon>metagenomes</taxon>
        <taxon>ecological metagenomes</taxon>
    </lineage>
</organism>
<accession>A0A6J6LFA2</accession>
<dbReference type="PANTHER" id="PTHR43848:SF2">
    <property type="entry name" value="PUTRESCINE TRANSPORT SYSTEM PERMEASE PROTEIN POTI"/>
    <property type="match status" value="1"/>
</dbReference>
<dbReference type="GO" id="GO:0005886">
    <property type="term" value="C:plasma membrane"/>
    <property type="evidence" value="ECO:0007669"/>
    <property type="project" value="UniProtKB-SubCell"/>
</dbReference>
<feature type="transmembrane region" description="Helical" evidence="8">
    <location>
        <begin position="123"/>
        <end position="146"/>
    </location>
</feature>
<evidence type="ECO:0000256" key="1">
    <source>
        <dbReference type="ARBA" id="ARBA00004651"/>
    </source>
</evidence>
<keyword evidence="5 8" id="KW-0812">Transmembrane</keyword>
<evidence type="ECO:0000256" key="6">
    <source>
        <dbReference type="ARBA" id="ARBA00022989"/>
    </source>
</evidence>
<evidence type="ECO:0000313" key="12">
    <source>
        <dbReference type="EMBL" id="CAB4877652.1"/>
    </source>
</evidence>
<feature type="transmembrane region" description="Helical" evidence="8">
    <location>
        <begin position="264"/>
        <end position="285"/>
    </location>
</feature>
<dbReference type="EMBL" id="CAFAAH010000142">
    <property type="protein sequence ID" value="CAB4800449.1"/>
    <property type="molecule type" value="Genomic_DNA"/>
</dbReference>
<evidence type="ECO:0000256" key="8">
    <source>
        <dbReference type="SAM" id="Phobius"/>
    </source>
</evidence>
<gene>
    <name evidence="10" type="ORF">UFOPK2242_00928</name>
    <name evidence="11" type="ORF">UFOPK2996_01042</name>
    <name evidence="12" type="ORF">UFOPK3317_01245</name>
</gene>
<evidence type="ECO:0000313" key="11">
    <source>
        <dbReference type="EMBL" id="CAB4800449.1"/>
    </source>
</evidence>
<keyword evidence="4" id="KW-1003">Cell membrane</keyword>
<dbReference type="PANTHER" id="PTHR43848">
    <property type="entry name" value="PUTRESCINE TRANSPORT SYSTEM PERMEASE PROTEIN POTI"/>
    <property type="match status" value="1"/>
</dbReference>
<dbReference type="Pfam" id="PF00528">
    <property type="entry name" value="BPD_transp_1"/>
    <property type="match status" value="1"/>
</dbReference>
<dbReference type="PROSITE" id="PS50928">
    <property type="entry name" value="ABC_TM1"/>
    <property type="match status" value="1"/>
</dbReference>
<dbReference type="InterPro" id="IPR000515">
    <property type="entry name" value="MetI-like"/>
</dbReference>
<feature type="transmembrane region" description="Helical" evidence="8">
    <location>
        <begin position="152"/>
        <end position="177"/>
    </location>
</feature>
<dbReference type="Gene3D" id="1.10.3720.10">
    <property type="entry name" value="MetI-like"/>
    <property type="match status" value="1"/>
</dbReference>
<keyword evidence="3" id="KW-0813">Transport</keyword>
<evidence type="ECO:0000256" key="4">
    <source>
        <dbReference type="ARBA" id="ARBA00022475"/>
    </source>
</evidence>
<dbReference type="InterPro" id="IPR035906">
    <property type="entry name" value="MetI-like_sf"/>
</dbReference>
<dbReference type="SUPFAM" id="SSF161098">
    <property type="entry name" value="MetI-like"/>
    <property type="match status" value="1"/>
</dbReference>
<dbReference type="GO" id="GO:0055085">
    <property type="term" value="P:transmembrane transport"/>
    <property type="evidence" value="ECO:0007669"/>
    <property type="project" value="InterPro"/>
</dbReference>
<feature type="transmembrane region" description="Helical" evidence="8">
    <location>
        <begin position="212"/>
        <end position="238"/>
    </location>
</feature>
<sequence>MSAVVGGAKKQREQYGTVTSPAGKLGRFVINLFAAGGLLYLFLPIFVIVAFSFNQPVGRFNAVWNKFTFENWLHPFADQALVDALLLSLKVALLSTAVATVIGTFMAIGLVRYRFKGGGLVNFLLVLPLTAPEIVLGASLLTLFLAPTMLLFNISFSLGFATIVIAHIMFLVSYVALTVRARLRGFDWTLEDAAMDLGANPTRTFWRVTLPLITPGILAAALLSFALSIDDFIITYFVSGPSTTTFPVRIFGQSRTATPPQINVLSTMILLVSISILAIGTLVSARRTKRDTA</sequence>
<dbReference type="CDD" id="cd06261">
    <property type="entry name" value="TM_PBP2"/>
    <property type="match status" value="1"/>
</dbReference>
<dbReference type="EMBL" id="CAFBLK010000243">
    <property type="protein sequence ID" value="CAB4877652.1"/>
    <property type="molecule type" value="Genomic_DNA"/>
</dbReference>
<evidence type="ECO:0000256" key="2">
    <source>
        <dbReference type="ARBA" id="ARBA00007069"/>
    </source>
</evidence>
<evidence type="ECO:0000256" key="3">
    <source>
        <dbReference type="ARBA" id="ARBA00022448"/>
    </source>
</evidence>
<evidence type="ECO:0000256" key="5">
    <source>
        <dbReference type="ARBA" id="ARBA00022692"/>
    </source>
</evidence>
<dbReference type="EMBL" id="CAEZWM010000110">
    <property type="protein sequence ID" value="CAB4660346.1"/>
    <property type="molecule type" value="Genomic_DNA"/>
</dbReference>
<keyword evidence="7 8" id="KW-0472">Membrane</keyword>
<protein>
    <submittedName>
        <fullName evidence="10">Unannotated protein</fullName>
    </submittedName>
</protein>
<evidence type="ECO:0000256" key="7">
    <source>
        <dbReference type="ARBA" id="ARBA00023136"/>
    </source>
</evidence>
<evidence type="ECO:0000259" key="9">
    <source>
        <dbReference type="PROSITE" id="PS50928"/>
    </source>
</evidence>